<name>D6A0K3_STRV1</name>
<gene>
    <name evidence="1" type="ORF">SSFG_02673</name>
</gene>
<dbReference type="AlphaFoldDB" id="D6A0K3"/>
<sequence length="56" mass="5995">MKSSPRPAAVLAAFDARTCSAPAVRLVEQCGLPDPVREKVNLTGAGNSAGQWRMRR</sequence>
<dbReference type="RefSeq" id="WP_004984023.1">
    <property type="nucleotide sequence ID" value="NZ_DS999641.1"/>
</dbReference>
<proteinExistence type="predicted"/>
<evidence type="ECO:0000313" key="2">
    <source>
        <dbReference type="Proteomes" id="UP000003824"/>
    </source>
</evidence>
<accession>D6A0K3</accession>
<dbReference type="Proteomes" id="UP000003824">
    <property type="component" value="Unassembled WGS sequence"/>
</dbReference>
<dbReference type="EMBL" id="DS999641">
    <property type="protein sequence ID" value="EFE67424.2"/>
    <property type="molecule type" value="Genomic_DNA"/>
</dbReference>
<protein>
    <submittedName>
        <fullName evidence="1">Predicted protein</fullName>
    </submittedName>
</protein>
<organism evidence="1 2">
    <name type="scientific">Streptomyces viridosporus (strain ATCC 14672 / DSM 40746 / JCM 4963 / KCTC 9882 / NRRL B-12104 / FH 1290)</name>
    <name type="common">Streptomyces ghanaensis</name>
    <dbReference type="NCBI Taxonomy" id="566461"/>
    <lineage>
        <taxon>Bacteria</taxon>
        <taxon>Bacillati</taxon>
        <taxon>Actinomycetota</taxon>
        <taxon>Actinomycetes</taxon>
        <taxon>Kitasatosporales</taxon>
        <taxon>Streptomycetaceae</taxon>
        <taxon>Streptomyces</taxon>
    </lineage>
</organism>
<evidence type="ECO:0000313" key="1">
    <source>
        <dbReference type="EMBL" id="EFE67424.2"/>
    </source>
</evidence>
<reference evidence="2" key="1">
    <citation type="submission" date="2008-12" db="EMBL/GenBank/DDBJ databases">
        <title>Annotation of Streptomyces ghanaensis ATCC 14672.</title>
        <authorList>
            <consortium name="The Broad Institute Genome Sequencing Platform"/>
            <consortium name="Broad Institute Microbial Sequencing Center"/>
            <person name="Fischbach M."/>
            <person name="Ward D."/>
            <person name="Young S."/>
            <person name="Kodira C.D."/>
            <person name="Zeng Q."/>
            <person name="Koehrsen M."/>
            <person name="Godfrey P."/>
            <person name="Alvarado L."/>
            <person name="Berlin A.M."/>
            <person name="Borenstein D."/>
            <person name="Chen Z."/>
            <person name="Engels R."/>
            <person name="Freedman E."/>
            <person name="Gellesch M."/>
            <person name="Goldberg J."/>
            <person name="Griggs A."/>
            <person name="Gujja S."/>
            <person name="Heiman D.I."/>
            <person name="Hepburn T.A."/>
            <person name="Howarth C."/>
            <person name="Jen D."/>
            <person name="Larson L."/>
            <person name="Lewis B."/>
            <person name="Mehta T."/>
            <person name="Park D."/>
            <person name="Pearson M."/>
            <person name="Roberts A."/>
            <person name="Saif S."/>
            <person name="Shea T.D."/>
            <person name="Shenoy N."/>
            <person name="Sisk P."/>
            <person name="Stolte C."/>
            <person name="Sykes S.N."/>
            <person name="Walk T."/>
            <person name="White J."/>
            <person name="Yandava C."/>
            <person name="Straight P."/>
            <person name="Clardy J."/>
            <person name="Hung D."/>
            <person name="Kolter R."/>
            <person name="Mekalanos J."/>
            <person name="Walker S."/>
            <person name="Walsh C.T."/>
            <person name="Wieland B.L.C."/>
            <person name="Ilzarbe M."/>
            <person name="Galagan J."/>
            <person name="Nusbaum C."/>
            <person name="Birren B."/>
        </authorList>
    </citation>
    <scope>NUCLEOTIDE SEQUENCE [LARGE SCALE GENOMIC DNA]</scope>
    <source>
        <strain evidence="2">ATCC 14672 / DSM 40746 / JCM 4963 / KCTC 9882 / NRRL B-12104 / FH 1290</strain>
    </source>
</reference>